<dbReference type="RefSeq" id="WP_166076855.1">
    <property type="nucleotide sequence ID" value="NZ_JAAJBT010000003.1"/>
</dbReference>
<organism evidence="1 2">
    <name type="scientific">Flavobacterium difficile</name>
    <dbReference type="NCBI Taxonomy" id="2709659"/>
    <lineage>
        <taxon>Bacteria</taxon>
        <taxon>Pseudomonadati</taxon>
        <taxon>Bacteroidota</taxon>
        <taxon>Flavobacteriia</taxon>
        <taxon>Flavobacteriales</taxon>
        <taxon>Flavobacteriaceae</taxon>
        <taxon>Flavobacterium</taxon>
    </lineage>
</organism>
<accession>A0ABX0I3J8</accession>
<protein>
    <submittedName>
        <fullName evidence="1">Uncharacterized protein</fullName>
    </submittedName>
</protein>
<reference evidence="1 2" key="1">
    <citation type="submission" date="2020-02" db="EMBL/GenBank/DDBJ databases">
        <authorList>
            <person name="Chen W.-M."/>
        </authorList>
    </citation>
    <scope>NUCLEOTIDE SEQUENCE [LARGE SCALE GENOMIC DNA]</scope>
    <source>
        <strain evidence="1 2">KDG-16</strain>
    </source>
</reference>
<name>A0ABX0I3J8_9FLAO</name>
<dbReference type="Proteomes" id="UP000800984">
    <property type="component" value="Unassembled WGS sequence"/>
</dbReference>
<proteinExistence type="predicted"/>
<keyword evidence="2" id="KW-1185">Reference proteome</keyword>
<dbReference type="EMBL" id="JAAJBT010000003">
    <property type="protein sequence ID" value="NHM01764.1"/>
    <property type="molecule type" value="Genomic_DNA"/>
</dbReference>
<comment type="caution">
    <text evidence="1">The sequence shown here is derived from an EMBL/GenBank/DDBJ whole genome shotgun (WGS) entry which is preliminary data.</text>
</comment>
<evidence type="ECO:0000313" key="2">
    <source>
        <dbReference type="Proteomes" id="UP000800984"/>
    </source>
</evidence>
<gene>
    <name evidence="1" type="ORF">G4D72_06530</name>
</gene>
<sequence length="60" mass="6266">MKYNPCVAILYTKTLVAGAVGNSVASNDVVKDTLGISKTLLFDSICNCTPFSKVGVPIST</sequence>
<evidence type="ECO:0000313" key="1">
    <source>
        <dbReference type="EMBL" id="NHM01764.1"/>
    </source>
</evidence>